<organism evidence="1 2">
    <name type="scientific">Fibrisoma montanum</name>
    <dbReference type="NCBI Taxonomy" id="2305895"/>
    <lineage>
        <taxon>Bacteria</taxon>
        <taxon>Pseudomonadati</taxon>
        <taxon>Bacteroidota</taxon>
        <taxon>Cytophagia</taxon>
        <taxon>Cytophagales</taxon>
        <taxon>Spirosomataceae</taxon>
        <taxon>Fibrisoma</taxon>
    </lineage>
</organism>
<dbReference type="EMBL" id="QXED01000006">
    <property type="protein sequence ID" value="RIV20536.1"/>
    <property type="molecule type" value="Genomic_DNA"/>
</dbReference>
<dbReference type="AlphaFoldDB" id="A0A418M3Y4"/>
<reference evidence="1 2" key="1">
    <citation type="submission" date="2018-08" db="EMBL/GenBank/DDBJ databases">
        <title>Fibrisoma montanum sp. nov., isolated from Danxia mountain soil.</title>
        <authorList>
            <person name="Huang Y."/>
        </authorList>
    </citation>
    <scope>NUCLEOTIDE SEQUENCE [LARGE SCALE GENOMIC DNA]</scope>
    <source>
        <strain evidence="1 2">HYT19</strain>
    </source>
</reference>
<sequence length="77" mass="9010">MDLKPDLITIDLDDEDEPVLIFTHKEVSPDIEQKLLGAFVRKVARQGVELHLVKRYPDANDTDKPNWVYHLRAKRDE</sequence>
<proteinExistence type="predicted"/>
<dbReference type="RefSeq" id="WP_119669704.1">
    <property type="nucleotide sequence ID" value="NZ_QXED01000006.1"/>
</dbReference>
<accession>A0A418M3Y4</accession>
<dbReference type="OrthoDB" id="9999364at2"/>
<evidence type="ECO:0000313" key="1">
    <source>
        <dbReference type="EMBL" id="RIV20536.1"/>
    </source>
</evidence>
<dbReference type="Proteomes" id="UP000283523">
    <property type="component" value="Unassembled WGS sequence"/>
</dbReference>
<protein>
    <submittedName>
        <fullName evidence="1">Uncharacterized protein</fullName>
    </submittedName>
</protein>
<gene>
    <name evidence="1" type="ORF">DYU11_21055</name>
</gene>
<comment type="caution">
    <text evidence="1">The sequence shown here is derived from an EMBL/GenBank/DDBJ whole genome shotgun (WGS) entry which is preliminary data.</text>
</comment>
<keyword evidence="2" id="KW-1185">Reference proteome</keyword>
<name>A0A418M3Y4_9BACT</name>
<evidence type="ECO:0000313" key="2">
    <source>
        <dbReference type="Proteomes" id="UP000283523"/>
    </source>
</evidence>